<comment type="caution">
    <text evidence="3">The sequence shown here is derived from an EMBL/GenBank/DDBJ whole genome shotgun (WGS) entry which is preliminary data.</text>
</comment>
<dbReference type="EMBL" id="JAJHNU010000003">
    <property type="protein sequence ID" value="MDN4121870.1"/>
    <property type="molecule type" value="Genomic_DNA"/>
</dbReference>
<accession>A0ABT8EKY4</accession>
<evidence type="ECO:0008006" key="5">
    <source>
        <dbReference type="Google" id="ProtNLM"/>
    </source>
</evidence>
<dbReference type="SUPFAM" id="SSF56112">
    <property type="entry name" value="Protein kinase-like (PK-like)"/>
    <property type="match status" value="1"/>
</dbReference>
<keyword evidence="2" id="KW-0812">Transmembrane</keyword>
<feature type="transmembrane region" description="Helical" evidence="2">
    <location>
        <begin position="214"/>
        <end position="235"/>
    </location>
</feature>
<dbReference type="Gene3D" id="1.10.510.10">
    <property type="entry name" value="Transferase(Phosphotransferase) domain 1"/>
    <property type="match status" value="1"/>
</dbReference>
<dbReference type="InterPro" id="IPR011009">
    <property type="entry name" value="Kinase-like_dom_sf"/>
</dbReference>
<evidence type="ECO:0000313" key="4">
    <source>
        <dbReference type="Proteomes" id="UP001168613"/>
    </source>
</evidence>
<gene>
    <name evidence="3" type="ORF">LMS43_11270</name>
</gene>
<name>A0ABT8EKY4_9BURK</name>
<feature type="region of interest" description="Disordered" evidence="1">
    <location>
        <begin position="249"/>
        <end position="287"/>
    </location>
</feature>
<sequence>MRKSYIVDQAQAGWTPLLESAFWLQPVNQTELMRLIEELGQALITLHQAGRHYLQWDTQNIFVDQGHIYLLDAPARSDSCLQAFEVLAQDPAWPIGAAADVYGLASLLRGLISKHFLPPASARWLQPSGAVSSVSNGDYQPRFLRAIDLATELDPQFRLSSIQELWMYLGLPVASATEAALVSGRRSAAAIATTQQVIEPVAPMVSAKRHVGPWAVGSLLLVLAIGITGLLFYTFKDGLGDKQSVQAVMAPPTHPSEPLSTSPSKAAPVQPAALEKPSVSDDWELAGDSPNAAVSVLSEPQELVFTEPTPLALRDEPLLASASEPADSEADDLRVMASEQSQGSSTETTAVVVSPAQEVATVLVTPPARADSAGAKPVSKQAVSVSLRIQPWGDVYVNGRRHGASPPLRSLNLKPGSYRIQVRNGDLPVHEEKIEVKAGQALTISHKF</sequence>
<evidence type="ECO:0000313" key="3">
    <source>
        <dbReference type="EMBL" id="MDN4121870.1"/>
    </source>
</evidence>
<evidence type="ECO:0000256" key="1">
    <source>
        <dbReference type="SAM" id="MobiDB-lite"/>
    </source>
</evidence>
<dbReference type="Proteomes" id="UP001168613">
    <property type="component" value="Unassembled WGS sequence"/>
</dbReference>
<keyword evidence="4" id="KW-1185">Reference proteome</keyword>
<reference evidence="3" key="1">
    <citation type="submission" date="2021-11" db="EMBL/GenBank/DDBJ databases">
        <title>Draft genome sequence of Alcaligenes endophyticus type strain CCUG 75668T.</title>
        <authorList>
            <person name="Salva-Serra F."/>
            <person name="Duran R.E."/>
            <person name="Seeger M."/>
            <person name="Moore E.R.B."/>
            <person name="Jaen-Luchoro D."/>
        </authorList>
    </citation>
    <scope>NUCLEOTIDE SEQUENCE</scope>
    <source>
        <strain evidence="3">CCUG 75668</strain>
    </source>
</reference>
<feature type="compositionally biased region" description="Low complexity" evidence="1">
    <location>
        <begin position="338"/>
        <end position="349"/>
    </location>
</feature>
<proteinExistence type="predicted"/>
<evidence type="ECO:0000256" key="2">
    <source>
        <dbReference type="SAM" id="Phobius"/>
    </source>
</evidence>
<protein>
    <recommendedName>
        <fullName evidence="5">PEGA domain-containing protein</fullName>
    </recommendedName>
</protein>
<keyword evidence="2" id="KW-0472">Membrane</keyword>
<keyword evidence="2" id="KW-1133">Transmembrane helix</keyword>
<organism evidence="3 4">
    <name type="scientific">Alcaligenes endophyticus</name>
    <dbReference type="NCBI Taxonomy" id="1929088"/>
    <lineage>
        <taxon>Bacteria</taxon>
        <taxon>Pseudomonadati</taxon>
        <taxon>Pseudomonadota</taxon>
        <taxon>Betaproteobacteria</taxon>
        <taxon>Burkholderiales</taxon>
        <taxon>Alcaligenaceae</taxon>
        <taxon>Alcaligenes</taxon>
    </lineage>
</organism>
<dbReference type="RefSeq" id="WP_266123122.1">
    <property type="nucleotide sequence ID" value="NZ_JAJHNU010000003.1"/>
</dbReference>
<feature type="region of interest" description="Disordered" evidence="1">
    <location>
        <begin position="322"/>
        <end position="350"/>
    </location>
</feature>